<dbReference type="InterPro" id="IPR009057">
    <property type="entry name" value="Homeodomain-like_sf"/>
</dbReference>
<dbReference type="GO" id="GO:0003700">
    <property type="term" value="F:DNA-binding transcription factor activity"/>
    <property type="evidence" value="ECO:0007669"/>
    <property type="project" value="TreeGrafter"/>
</dbReference>
<protein>
    <submittedName>
        <fullName evidence="7">TetR/AcrR family transcriptional regulator</fullName>
    </submittedName>
</protein>
<dbReference type="Proteomes" id="UP001141629">
    <property type="component" value="Unassembled WGS sequence"/>
</dbReference>
<reference evidence="7" key="1">
    <citation type="submission" date="2020-07" db="EMBL/GenBank/DDBJ databases">
        <authorList>
            <person name="Pettersson B.M.F."/>
            <person name="Behra P.R.K."/>
            <person name="Ramesh M."/>
            <person name="Das S."/>
            <person name="Dasgupta S."/>
            <person name="Kirsebom L.A."/>
        </authorList>
    </citation>
    <scope>NUCLEOTIDE SEQUENCE</scope>
    <source>
        <strain evidence="7">DSM 44838</strain>
    </source>
</reference>
<dbReference type="InterPro" id="IPR054129">
    <property type="entry name" value="DesT_TetR_C"/>
</dbReference>
<evidence type="ECO:0000259" key="6">
    <source>
        <dbReference type="PROSITE" id="PS50977"/>
    </source>
</evidence>
<dbReference type="PRINTS" id="PR00455">
    <property type="entry name" value="HTHTETR"/>
</dbReference>
<feature type="region of interest" description="Disordered" evidence="5">
    <location>
        <begin position="1"/>
        <end position="52"/>
    </location>
</feature>
<keyword evidence="8" id="KW-1185">Reference proteome</keyword>
<dbReference type="EMBL" id="JACKVK010000022">
    <property type="protein sequence ID" value="MCV7424849.1"/>
    <property type="molecule type" value="Genomic_DNA"/>
</dbReference>
<evidence type="ECO:0000256" key="4">
    <source>
        <dbReference type="PROSITE-ProRule" id="PRU00335"/>
    </source>
</evidence>
<dbReference type="InterPro" id="IPR001647">
    <property type="entry name" value="HTH_TetR"/>
</dbReference>
<evidence type="ECO:0000256" key="5">
    <source>
        <dbReference type="SAM" id="MobiDB-lite"/>
    </source>
</evidence>
<dbReference type="InterPro" id="IPR050109">
    <property type="entry name" value="HTH-type_TetR-like_transc_reg"/>
</dbReference>
<dbReference type="InterPro" id="IPR036271">
    <property type="entry name" value="Tet_transcr_reg_TetR-rel_C_sf"/>
</dbReference>
<feature type="domain" description="HTH tetR-type" evidence="6">
    <location>
        <begin position="60"/>
        <end position="119"/>
    </location>
</feature>
<dbReference type="Gene3D" id="1.10.357.10">
    <property type="entry name" value="Tetracycline Repressor, domain 2"/>
    <property type="match status" value="1"/>
</dbReference>
<evidence type="ECO:0000256" key="3">
    <source>
        <dbReference type="ARBA" id="ARBA00023163"/>
    </source>
</evidence>
<keyword evidence="3" id="KW-0804">Transcription</keyword>
<gene>
    <name evidence="7" type="ORF">H7K45_30345</name>
</gene>
<dbReference type="SUPFAM" id="SSF46689">
    <property type="entry name" value="Homeodomain-like"/>
    <property type="match status" value="1"/>
</dbReference>
<proteinExistence type="predicted"/>
<keyword evidence="2 4" id="KW-0238">DNA-binding</keyword>
<dbReference type="AlphaFoldDB" id="A0A9X3BWN3"/>
<feature type="DNA-binding region" description="H-T-H motif" evidence="4">
    <location>
        <begin position="82"/>
        <end position="101"/>
    </location>
</feature>
<dbReference type="PANTHER" id="PTHR30055:SF160">
    <property type="entry name" value="TRANSCRIPTIONAL REGULATORY PROTEIN (PROBABLY ASNC-FAMILY)-RELATED"/>
    <property type="match status" value="1"/>
</dbReference>
<reference evidence="7" key="2">
    <citation type="journal article" date="2022" name="BMC Genomics">
        <title>Comparative genome analysis of mycobacteria focusing on tRNA and non-coding RNA.</title>
        <authorList>
            <person name="Behra P.R.K."/>
            <person name="Pettersson B.M.F."/>
            <person name="Ramesh M."/>
            <person name="Das S."/>
            <person name="Dasgupta S."/>
            <person name="Kirsebom L.A."/>
        </authorList>
    </citation>
    <scope>NUCLEOTIDE SEQUENCE</scope>
    <source>
        <strain evidence="7">DSM 44838</strain>
    </source>
</reference>
<dbReference type="PANTHER" id="PTHR30055">
    <property type="entry name" value="HTH-TYPE TRANSCRIPTIONAL REGULATOR RUTR"/>
    <property type="match status" value="1"/>
</dbReference>
<sequence length="276" mass="30943">MLPALTGRHVPRARPRRGLGRSAAFSRYSESVRRPSRPQPGTPPGVKVDARSERWREHRKKVRAEIVDAAFRAIDKLGPELSLREIAEEAGTAKPKIYRHFTDKSDLFQAIGERLRDMLWGAIIPSINVGTDPARDVILRSVEKYVHLVDEHPNVCRFLIQGRFAEQSETMRALNEGRDVTLAMAAIFNDELREMELDATAMELAAFTTFGSAAAATEWWLGPGPDSPRRMPPEQFVAHMTTLMLAAIYGTCELLGIKIDPDLPLHEGVRRRESVA</sequence>
<feature type="compositionally biased region" description="Basic residues" evidence="5">
    <location>
        <begin position="9"/>
        <end position="19"/>
    </location>
</feature>
<evidence type="ECO:0000256" key="2">
    <source>
        <dbReference type="ARBA" id="ARBA00023125"/>
    </source>
</evidence>
<evidence type="ECO:0000313" key="7">
    <source>
        <dbReference type="EMBL" id="MCV7424849.1"/>
    </source>
</evidence>
<accession>A0A9X3BWN3</accession>
<organism evidence="7 8">
    <name type="scientific">Mycobacterium yunnanensis</name>
    <dbReference type="NCBI Taxonomy" id="368477"/>
    <lineage>
        <taxon>Bacteria</taxon>
        <taxon>Bacillati</taxon>
        <taxon>Actinomycetota</taxon>
        <taxon>Actinomycetes</taxon>
        <taxon>Mycobacteriales</taxon>
        <taxon>Mycobacteriaceae</taxon>
        <taxon>Mycobacterium</taxon>
    </lineage>
</organism>
<evidence type="ECO:0000256" key="1">
    <source>
        <dbReference type="ARBA" id="ARBA00023015"/>
    </source>
</evidence>
<evidence type="ECO:0000313" key="8">
    <source>
        <dbReference type="Proteomes" id="UP001141629"/>
    </source>
</evidence>
<name>A0A9X3BWN3_9MYCO</name>
<keyword evidence="1" id="KW-0805">Transcription regulation</keyword>
<dbReference type="GO" id="GO:0000976">
    <property type="term" value="F:transcription cis-regulatory region binding"/>
    <property type="evidence" value="ECO:0007669"/>
    <property type="project" value="TreeGrafter"/>
</dbReference>
<dbReference type="SUPFAM" id="SSF48498">
    <property type="entry name" value="Tetracyclin repressor-like, C-terminal domain"/>
    <property type="match status" value="1"/>
</dbReference>
<comment type="caution">
    <text evidence="7">The sequence shown here is derived from an EMBL/GenBank/DDBJ whole genome shotgun (WGS) entry which is preliminary data.</text>
</comment>
<dbReference type="PROSITE" id="PS50977">
    <property type="entry name" value="HTH_TETR_2"/>
    <property type="match status" value="1"/>
</dbReference>
<dbReference type="Pfam" id="PF21943">
    <property type="entry name" value="TetR_C_46"/>
    <property type="match status" value="1"/>
</dbReference>
<dbReference type="Pfam" id="PF00440">
    <property type="entry name" value="TetR_N"/>
    <property type="match status" value="1"/>
</dbReference>